<dbReference type="GO" id="GO:0005524">
    <property type="term" value="F:ATP binding"/>
    <property type="evidence" value="ECO:0007669"/>
    <property type="project" value="UniProtKB-KW"/>
</dbReference>
<protein>
    <submittedName>
        <fullName evidence="4">Fic family protein</fullName>
    </submittedName>
</protein>
<feature type="domain" description="Fido" evidence="3">
    <location>
        <begin position="358"/>
        <end position="502"/>
    </location>
</feature>
<dbReference type="PANTHER" id="PTHR13504:SF38">
    <property type="entry name" value="FIDO DOMAIN-CONTAINING PROTEIN"/>
    <property type="match status" value="1"/>
</dbReference>
<dbReference type="Pfam" id="PF02661">
    <property type="entry name" value="Fic"/>
    <property type="match status" value="1"/>
</dbReference>
<dbReference type="PANTHER" id="PTHR13504">
    <property type="entry name" value="FIDO DOMAIN-CONTAINING PROTEIN DDB_G0283145"/>
    <property type="match status" value="1"/>
</dbReference>
<dbReference type="Gene3D" id="1.10.3290.10">
    <property type="entry name" value="Fido-like domain"/>
    <property type="match status" value="1"/>
</dbReference>
<feature type="active site" evidence="1">
    <location>
        <position position="444"/>
    </location>
</feature>
<dbReference type="InterPro" id="IPR040198">
    <property type="entry name" value="Fido_containing"/>
</dbReference>
<gene>
    <name evidence="4" type="ORF">G3I74_12405</name>
</gene>
<dbReference type="SUPFAM" id="SSF140931">
    <property type="entry name" value="Fic-like"/>
    <property type="match status" value="1"/>
</dbReference>
<dbReference type="PROSITE" id="PS51459">
    <property type="entry name" value="FIDO"/>
    <property type="match status" value="1"/>
</dbReference>
<keyword evidence="2" id="KW-0067">ATP-binding</keyword>
<evidence type="ECO:0000313" key="5">
    <source>
        <dbReference type="Proteomes" id="UP000484885"/>
    </source>
</evidence>
<dbReference type="InterPro" id="IPR036597">
    <property type="entry name" value="Fido-like_dom_sf"/>
</dbReference>
<proteinExistence type="predicted"/>
<dbReference type="Proteomes" id="UP000484885">
    <property type="component" value="Unassembled WGS sequence"/>
</dbReference>
<reference evidence="4 5" key="1">
    <citation type="submission" date="2020-02" db="EMBL/GenBank/DDBJ databases">
        <authorList>
            <person name="Zhang X.-Y."/>
        </authorList>
    </citation>
    <scope>NUCLEOTIDE SEQUENCE [LARGE SCALE GENOMIC DNA]</scope>
    <source>
        <strain evidence="4 5">C33</strain>
    </source>
</reference>
<dbReference type="AlphaFoldDB" id="A0A845V1D0"/>
<sequence>MAQPQAKLADSLNVLRALQEDGRRVFRSREFGRTHRERLLQNGFLQPVIKGWLISTSPGTRAGDSTPWFASFWEFCSHYCRERYGDDWHLSPEQSMLLHAGNTVIPRQAIVYSPKGSNNTIDLLFDTSLYDLKHKAMPPRQDIAVIDGLRVIAVPAALVKVPESFYRRFPVEARVVLAGLSDSTEILRRLLEGGHSVVAGRLVGALRRVGKNEMAEDLAAGMKSAGFSIRESDPFDDNRKFTDAVDVMPPIVARIRVLWEQNRSIVKALFPAPPGLPASRDGYLKTVDDIYITDAYHSLSIEGYRVTPDLIDRVRTGAWNPDHDHADRDSRDALAARGYWLAFLRVKADVERVLNGESAGDIVQRTHRDWYRALFQPCVAGGITNAQALAGYRSDAVFLRASRHVPPRSEAVRDAMPALFDLIAHEPEPSVRAVLGHWLFGYIHPYPDGNGRMARFLMNVMLASGGYPWTVIRVEDRDQYLSTLESASVDGDLAAFARFIADRVKWSIDGAGSGGR</sequence>
<evidence type="ECO:0000313" key="4">
    <source>
        <dbReference type="EMBL" id="NDY96534.1"/>
    </source>
</evidence>
<accession>A0A845V1D0</accession>
<dbReference type="EMBL" id="JAAGSC010000043">
    <property type="protein sequence ID" value="NDY96534.1"/>
    <property type="molecule type" value="Genomic_DNA"/>
</dbReference>
<evidence type="ECO:0000256" key="2">
    <source>
        <dbReference type="PIRSR" id="PIRSR640198-2"/>
    </source>
</evidence>
<feature type="binding site" evidence="2">
    <location>
        <begin position="448"/>
        <end position="455"/>
    </location>
    <ligand>
        <name>ATP</name>
        <dbReference type="ChEBI" id="CHEBI:30616"/>
    </ligand>
</feature>
<name>A0A845V1D0_9GAMM</name>
<evidence type="ECO:0000256" key="1">
    <source>
        <dbReference type="PIRSR" id="PIRSR640198-1"/>
    </source>
</evidence>
<keyword evidence="5" id="KW-1185">Reference proteome</keyword>
<dbReference type="InterPro" id="IPR003812">
    <property type="entry name" value="Fido"/>
</dbReference>
<organism evidence="4 5">
    <name type="scientific">Wenzhouxiangella limi</name>
    <dbReference type="NCBI Taxonomy" id="2707351"/>
    <lineage>
        <taxon>Bacteria</taxon>
        <taxon>Pseudomonadati</taxon>
        <taxon>Pseudomonadota</taxon>
        <taxon>Gammaproteobacteria</taxon>
        <taxon>Chromatiales</taxon>
        <taxon>Wenzhouxiangellaceae</taxon>
        <taxon>Wenzhouxiangella</taxon>
    </lineage>
</organism>
<comment type="caution">
    <text evidence="4">The sequence shown here is derived from an EMBL/GenBank/DDBJ whole genome shotgun (WGS) entry which is preliminary data.</text>
</comment>
<evidence type="ECO:0000259" key="3">
    <source>
        <dbReference type="PROSITE" id="PS51459"/>
    </source>
</evidence>
<dbReference type="RefSeq" id="WP_164211926.1">
    <property type="nucleotide sequence ID" value="NZ_JAAGSC010000043.1"/>
</dbReference>
<keyword evidence="2" id="KW-0547">Nucleotide-binding</keyword>